<dbReference type="Proteomes" id="UP000305401">
    <property type="component" value="Unassembled WGS sequence"/>
</dbReference>
<organism evidence="1 2">
    <name type="scientific">Muribaculum caecicola</name>
    <dbReference type="NCBI Taxonomy" id="3038144"/>
    <lineage>
        <taxon>Bacteria</taxon>
        <taxon>Pseudomonadati</taxon>
        <taxon>Bacteroidota</taxon>
        <taxon>Bacteroidia</taxon>
        <taxon>Bacteroidales</taxon>
        <taxon>Muribaculaceae</taxon>
        <taxon>Muribaculum</taxon>
    </lineage>
</organism>
<reference evidence="1" key="1">
    <citation type="submission" date="2019-04" db="EMBL/GenBank/DDBJ databases">
        <title>Microbes associate with the intestines of laboratory mice.</title>
        <authorList>
            <person name="Navarre W."/>
            <person name="Wong E."/>
            <person name="Huang K.C."/>
            <person name="Tropini C."/>
            <person name="Ng K."/>
            <person name="Yu B."/>
        </authorList>
    </citation>
    <scope>NUCLEOTIDE SEQUENCE</scope>
    <source>
        <strain evidence="1">NM86_A22</strain>
    </source>
</reference>
<dbReference type="EMBL" id="SSTG01000101">
    <property type="protein sequence ID" value="THG46985.1"/>
    <property type="molecule type" value="Genomic_DNA"/>
</dbReference>
<accession>A0AC61S4S5</accession>
<protein>
    <submittedName>
        <fullName evidence="1">M28 family peptidase</fullName>
    </submittedName>
</protein>
<comment type="caution">
    <text evidence="1">The sequence shown here is derived from an EMBL/GenBank/DDBJ whole genome shotgun (WGS) entry which is preliminary data.</text>
</comment>
<evidence type="ECO:0000313" key="2">
    <source>
        <dbReference type="Proteomes" id="UP000305401"/>
    </source>
</evidence>
<proteinExistence type="predicted"/>
<keyword evidence="2" id="KW-1185">Reference proteome</keyword>
<name>A0AC61S4S5_9BACT</name>
<evidence type="ECO:0000313" key="1">
    <source>
        <dbReference type="EMBL" id="THG46985.1"/>
    </source>
</evidence>
<gene>
    <name evidence="1" type="ORF">E5990_07980</name>
</gene>
<sequence>MSIQFKYMQTIVVAALAITACSGNSDKAVSRPDNTTIAHESRNISALEFNADSAYSYVGRQVAMGPRIPGSDAHKECEQFISRFMLESGADTVSTQRGTMLAADGKRIPVANIFAQYNPVAEKRVLLIAHYDTRPWADADTDKLNHNKPVPGANDGASGVGVLLEIARQIGQKRPEIGVDFLFTDAEDMGVSGESGAEDSWCLGTQMWVAQMPYTAANRPAYGILLDMVGHSDAVFKREYVSDIFAPAVNNRVWAVAKASGFASRFADGQGGAVTDDHTFINRAGIPCIDIVDCVNPQTGSFPANWHTINDNMEHISVHTLKAVGQTVLNTITTEKK</sequence>